<accession>A0ABP9DTG1</accession>
<protein>
    <recommendedName>
        <fullName evidence="3">Lipoprotein</fullName>
    </recommendedName>
</protein>
<evidence type="ECO:0000313" key="2">
    <source>
        <dbReference type="Proteomes" id="UP001501323"/>
    </source>
</evidence>
<dbReference type="Proteomes" id="UP001501323">
    <property type="component" value="Unassembled WGS sequence"/>
</dbReference>
<evidence type="ECO:0000313" key="1">
    <source>
        <dbReference type="EMBL" id="GAA4858579.1"/>
    </source>
</evidence>
<comment type="caution">
    <text evidence="1">The sequence shown here is derived from an EMBL/GenBank/DDBJ whole genome shotgun (WGS) entry which is preliminary data.</text>
</comment>
<proteinExistence type="predicted"/>
<dbReference type="RefSeq" id="WP_345294203.1">
    <property type="nucleotide sequence ID" value="NZ_BAABJY010000001.1"/>
</dbReference>
<keyword evidence="2" id="KW-1185">Reference proteome</keyword>
<gene>
    <name evidence="1" type="ORF">GCM10023332_08090</name>
</gene>
<name>A0ABP9DTG1_9GAMM</name>
<sequence length="141" mass="14796">MNKFIAILSFALSLYGCDVGGNTYVHRSSGAEGDVLHSRVVARPGFAEFECLRSASGHCHYTLYPRKCPAVPDSPSTAPQAEDCRTGPAKRFALASGERRRIASLSRFRLCVSTDPGGSIPGCAPPPAAAATQAGLAMQSP</sequence>
<reference evidence="2" key="1">
    <citation type="journal article" date="2019" name="Int. J. Syst. Evol. Microbiol.">
        <title>The Global Catalogue of Microorganisms (GCM) 10K type strain sequencing project: providing services to taxonomists for standard genome sequencing and annotation.</title>
        <authorList>
            <consortium name="The Broad Institute Genomics Platform"/>
            <consortium name="The Broad Institute Genome Sequencing Center for Infectious Disease"/>
            <person name="Wu L."/>
            <person name="Ma J."/>
        </authorList>
    </citation>
    <scope>NUCLEOTIDE SEQUENCE [LARGE SCALE GENOMIC DNA]</scope>
    <source>
        <strain evidence="2">JCM 18392</strain>
    </source>
</reference>
<organism evidence="1 2">
    <name type="scientific">Luteimonas vadosa</name>
    <dbReference type="NCBI Taxonomy" id="1165507"/>
    <lineage>
        <taxon>Bacteria</taxon>
        <taxon>Pseudomonadati</taxon>
        <taxon>Pseudomonadota</taxon>
        <taxon>Gammaproteobacteria</taxon>
        <taxon>Lysobacterales</taxon>
        <taxon>Lysobacteraceae</taxon>
        <taxon>Luteimonas</taxon>
    </lineage>
</organism>
<dbReference type="PROSITE" id="PS51257">
    <property type="entry name" value="PROKAR_LIPOPROTEIN"/>
    <property type="match status" value="1"/>
</dbReference>
<dbReference type="EMBL" id="BAABJY010000001">
    <property type="protein sequence ID" value="GAA4858579.1"/>
    <property type="molecule type" value="Genomic_DNA"/>
</dbReference>
<evidence type="ECO:0008006" key="3">
    <source>
        <dbReference type="Google" id="ProtNLM"/>
    </source>
</evidence>